<accession>A0A0A9AX58</accession>
<organism evidence="1">
    <name type="scientific">Arundo donax</name>
    <name type="common">Giant reed</name>
    <name type="synonym">Donax arundinaceus</name>
    <dbReference type="NCBI Taxonomy" id="35708"/>
    <lineage>
        <taxon>Eukaryota</taxon>
        <taxon>Viridiplantae</taxon>
        <taxon>Streptophyta</taxon>
        <taxon>Embryophyta</taxon>
        <taxon>Tracheophyta</taxon>
        <taxon>Spermatophyta</taxon>
        <taxon>Magnoliopsida</taxon>
        <taxon>Liliopsida</taxon>
        <taxon>Poales</taxon>
        <taxon>Poaceae</taxon>
        <taxon>PACMAD clade</taxon>
        <taxon>Arundinoideae</taxon>
        <taxon>Arundineae</taxon>
        <taxon>Arundo</taxon>
    </lineage>
</organism>
<reference evidence="1" key="1">
    <citation type="submission" date="2014-09" db="EMBL/GenBank/DDBJ databases">
        <authorList>
            <person name="Magalhaes I.L.F."/>
            <person name="Oliveira U."/>
            <person name="Santos F.R."/>
            <person name="Vidigal T.H.D.A."/>
            <person name="Brescovit A.D."/>
            <person name="Santos A.J."/>
        </authorList>
    </citation>
    <scope>NUCLEOTIDE SEQUENCE</scope>
    <source>
        <tissue evidence="1">Shoot tissue taken approximately 20 cm above the soil surface</tissue>
    </source>
</reference>
<dbReference type="AlphaFoldDB" id="A0A0A9AX58"/>
<reference evidence="1" key="2">
    <citation type="journal article" date="2015" name="Data Brief">
        <title>Shoot transcriptome of the giant reed, Arundo donax.</title>
        <authorList>
            <person name="Barrero R.A."/>
            <person name="Guerrero F.D."/>
            <person name="Moolhuijzen P."/>
            <person name="Goolsby J.A."/>
            <person name="Tidwell J."/>
            <person name="Bellgard S.E."/>
            <person name="Bellgard M.I."/>
        </authorList>
    </citation>
    <scope>NUCLEOTIDE SEQUENCE</scope>
    <source>
        <tissue evidence="1">Shoot tissue taken approximately 20 cm above the soil surface</tissue>
    </source>
</reference>
<proteinExistence type="predicted"/>
<protein>
    <submittedName>
        <fullName evidence="1">Uncharacterized protein</fullName>
    </submittedName>
</protein>
<name>A0A0A9AX58_ARUDO</name>
<dbReference type="EMBL" id="GBRH01246253">
    <property type="protein sequence ID" value="JAD51642.1"/>
    <property type="molecule type" value="Transcribed_RNA"/>
</dbReference>
<sequence length="20" mass="2283">MMDLIRHFVLALACGGRCLY</sequence>
<evidence type="ECO:0000313" key="1">
    <source>
        <dbReference type="EMBL" id="JAD51642.1"/>
    </source>
</evidence>